<reference evidence="3 4" key="1">
    <citation type="submission" date="2019-03" db="EMBL/GenBank/DDBJ databases">
        <title>Genomic Encyclopedia of Type Strains, Phase IV (KMG-IV): sequencing the most valuable type-strain genomes for metagenomic binning, comparative biology and taxonomic classification.</title>
        <authorList>
            <person name="Goeker M."/>
        </authorList>
    </citation>
    <scope>NUCLEOTIDE SEQUENCE [LARGE SCALE GENOMIC DNA]</scope>
    <source>
        <strain evidence="3 4">DSM 24830</strain>
    </source>
</reference>
<organism evidence="3 4">
    <name type="scientific">Cocleimonas flava</name>
    <dbReference type="NCBI Taxonomy" id="634765"/>
    <lineage>
        <taxon>Bacteria</taxon>
        <taxon>Pseudomonadati</taxon>
        <taxon>Pseudomonadota</taxon>
        <taxon>Gammaproteobacteria</taxon>
        <taxon>Thiotrichales</taxon>
        <taxon>Thiotrichaceae</taxon>
        <taxon>Cocleimonas</taxon>
    </lineage>
</organism>
<proteinExistence type="predicted"/>
<evidence type="ECO:0000259" key="2">
    <source>
        <dbReference type="Pfam" id="PF22150"/>
    </source>
</evidence>
<dbReference type="NCBIfam" id="TIGR02532">
    <property type="entry name" value="IV_pilin_GFxxxE"/>
    <property type="match status" value="1"/>
</dbReference>
<gene>
    <name evidence="3" type="ORF">EV695_3242</name>
</gene>
<dbReference type="InterPro" id="IPR013362">
    <property type="entry name" value="Pilus_4_PilV"/>
</dbReference>
<dbReference type="AlphaFoldDB" id="A0A4R1EVF7"/>
<name>A0A4R1EVF7_9GAMM</name>
<keyword evidence="4" id="KW-1185">Reference proteome</keyword>
<sequence length="181" mass="19437">MLNTRTRIKGFSMIEVLVSLIVIGVGMLGLSGLQIASMKGTNNAHSRTTASYLAFELAERMRANQLGVDGGFYDNDVSCDVVEELCESDGTALDANTTYCTPQETARFDTQEVMCGTLTGATREGGIANLLANGSLDVSCVGLCSQANIEHNITISWNESKTHEDQPDEDQVQTITIPVIP</sequence>
<feature type="domain" description="Type IV pilin Tt1218-like" evidence="2">
    <location>
        <begin position="33"/>
        <end position="110"/>
    </location>
</feature>
<evidence type="ECO:0000313" key="4">
    <source>
        <dbReference type="Proteomes" id="UP000294887"/>
    </source>
</evidence>
<keyword evidence="1" id="KW-1133">Transmembrane helix</keyword>
<dbReference type="InterPro" id="IPR012902">
    <property type="entry name" value="N_methyl_site"/>
</dbReference>
<keyword evidence="1" id="KW-0812">Transmembrane</keyword>
<dbReference type="RefSeq" id="WP_131906974.1">
    <property type="nucleotide sequence ID" value="NZ_BAAAFU010000001.1"/>
</dbReference>
<keyword evidence="1" id="KW-0472">Membrane</keyword>
<dbReference type="Pfam" id="PF07963">
    <property type="entry name" value="N_methyl"/>
    <property type="match status" value="1"/>
</dbReference>
<dbReference type="InterPro" id="IPR054402">
    <property type="entry name" value="Tt1218-like_dom"/>
</dbReference>
<dbReference type="EMBL" id="SMFQ01000004">
    <property type="protein sequence ID" value="TCJ85273.1"/>
    <property type="molecule type" value="Genomic_DNA"/>
</dbReference>
<feature type="transmembrane region" description="Helical" evidence="1">
    <location>
        <begin position="12"/>
        <end position="33"/>
    </location>
</feature>
<comment type="caution">
    <text evidence="3">The sequence shown here is derived from an EMBL/GenBank/DDBJ whole genome shotgun (WGS) entry which is preliminary data.</text>
</comment>
<evidence type="ECO:0000313" key="3">
    <source>
        <dbReference type="EMBL" id="TCJ85273.1"/>
    </source>
</evidence>
<dbReference type="OrthoDB" id="5624638at2"/>
<dbReference type="Proteomes" id="UP000294887">
    <property type="component" value="Unassembled WGS sequence"/>
</dbReference>
<accession>A0A4R1EVF7</accession>
<dbReference type="NCBIfam" id="TIGR02523">
    <property type="entry name" value="type_IV_pilV"/>
    <property type="match status" value="1"/>
</dbReference>
<protein>
    <submittedName>
        <fullName evidence="3">Type IV pilus modification protein PilV</fullName>
    </submittedName>
</protein>
<evidence type="ECO:0000256" key="1">
    <source>
        <dbReference type="SAM" id="Phobius"/>
    </source>
</evidence>
<dbReference type="Pfam" id="PF22150">
    <property type="entry name" value="Tt1218-like"/>
    <property type="match status" value="1"/>
</dbReference>